<dbReference type="EMBL" id="FOUB01000023">
    <property type="protein sequence ID" value="SFM32350.1"/>
    <property type="molecule type" value="Genomic_DNA"/>
</dbReference>
<keyword evidence="2" id="KW-1185">Reference proteome</keyword>
<evidence type="ECO:0000313" key="1">
    <source>
        <dbReference type="EMBL" id="SFM32350.1"/>
    </source>
</evidence>
<dbReference type="Proteomes" id="UP000183287">
    <property type="component" value="Unassembled WGS sequence"/>
</dbReference>
<accession>A0A1I4PY28</accession>
<sequence>MPDAFIPTIPDDFERLIALLYQETGFEVMKRLSNTKGYDIEILLS</sequence>
<organism evidence="1 2">
    <name type="scientific">Nitrosomonas communis</name>
    <dbReference type="NCBI Taxonomy" id="44574"/>
    <lineage>
        <taxon>Bacteria</taxon>
        <taxon>Pseudomonadati</taxon>
        <taxon>Pseudomonadota</taxon>
        <taxon>Betaproteobacteria</taxon>
        <taxon>Nitrosomonadales</taxon>
        <taxon>Nitrosomonadaceae</taxon>
        <taxon>Nitrosomonas</taxon>
    </lineage>
</organism>
<gene>
    <name evidence="1" type="ORF">SAMN05421863_102350</name>
</gene>
<evidence type="ECO:0000313" key="2">
    <source>
        <dbReference type="Proteomes" id="UP000183287"/>
    </source>
</evidence>
<dbReference type="AlphaFoldDB" id="A0A1I4PY28"/>
<reference evidence="2" key="1">
    <citation type="submission" date="2016-10" db="EMBL/GenBank/DDBJ databases">
        <authorList>
            <person name="Varghese N."/>
            <person name="Submissions S."/>
        </authorList>
    </citation>
    <scope>NUCLEOTIDE SEQUENCE [LARGE SCALE GENOMIC DNA]</scope>
    <source>
        <strain evidence="2">Nm44</strain>
    </source>
</reference>
<name>A0A1I4PY28_9PROT</name>
<proteinExistence type="predicted"/>
<protein>
    <submittedName>
        <fullName evidence="1">Uncharacterized protein</fullName>
    </submittedName>
</protein>